<comment type="caution">
    <text evidence="5">The sequence shown here is derived from an EMBL/GenBank/DDBJ whole genome shotgun (WGS) entry which is preliminary data.</text>
</comment>
<keyword evidence="4" id="KW-0732">Signal</keyword>
<evidence type="ECO:0000256" key="3">
    <source>
        <dbReference type="SAM" id="MobiDB-lite"/>
    </source>
</evidence>
<protein>
    <submittedName>
        <fullName evidence="5">Alkaline phosphatase family protein</fullName>
    </submittedName>
</protein>
<reference evidence="5 6" key="1">
    <citation type="submission" date="2024-09" db="EMBL/GenBank/DDBJ databases">
        <authorList>
            <person name="Sun Q."/>
            <person name="Mori K."/>
        </authorList>
    </citation>
    <scope>NUCLEOTIDE SEQUENCE [LARGE SCALE GENOMIC DNA]</scope>
    <source>
        <strain evidence="5 6">TBRC 2205</strain>
    </source>
</reference>
<feature type="region of interest" description="Disordered" evidence="3">
    <location>
        <begin position="27"/>
        <end position="64"/>
    </location>
</feature>
<feature type="compositionally biased region" description="Low complexity" evidence="3">
    <location>
        <begin position="31"/>
        <end position="45"/>
    </location>
</feature>
<dbReference type="PANTHER" id="PTHR31956">
    <property type="entry name" value="NON-SPECIFIC PHOSPHOLIPASE C4-RELATED"/>
    <property type="match status" value="1"/>
</dbReference>
<dbReference type="PROSITE" id="PS51257">
    <property type="entry name" value="PROKAR_LIPOPROTEIN"/>
    <property type="match status" value="1"/>
</dbReference>
<dbReference type="Gene3D" id="3.40.720.10">
    <property type="entry name" value="Alkaline Phosphatase, subunit A"/>
    <property type="match status" value="1"/>
</dbReference>
<feature type="signal peptide" evidence="4">
    <location>
        <begin position="1"/>
        <end position="25"/>
    </location>
</feature>
<keyword evidence="6" id="KW-1185">Reference proteome</keyword>
<dbReference type="RefSeq" id="WP_377337727.1">
    <property type="nucleotide sequence ID" value="NZ_JBHLUE010000007.1"/>
</dbReference>
<keyword evidence="2" id="KW-0843">Virulence</keyword>
<gene>
    <name evidence="5" type="ORF">ACFFHU_10645</name>
</gene>
<evidence type="ECO:0000313" key="5">
    <source>
        <dbReference type="EMBL" id="MFC0564591.1"/>
    </source>
</evidence>
<accession>A0ABV6NV88</accession>
<feature type="chain" id="PRO_5047066598" evidence="4">
    <location>
        <begin position="26"/>
        <end position="312"/>
    </location>
</feature>
<dbReference type="InterPro" id="IPR017850">
    <property type="entry name" value="Alkaline_phosphatase_core_sf"/>
</dbReference>
<evidence type="ECO:0000256" key="1">
    <source>
        <dbReference type="ARBA" id="ARBA00022801"/>
    </source>
</evidence>
<proteinExistence type="predicted"/>
<name>A0ABV6NV88_9ACTN</name>
<evidence type="ECO:0000256" key="2">
    <source>
        <dbReference type="ARBA" id="ARBA00023026"/>
    </source>
</evidence>
<dbReference type="Proteomes" id="UP001589894">
    <property type="component" value="Unassembled WGS sequence"/>
</dbReference>
<dbReference type="EMBL" id="JBHLUE010000007">
    <property type="protein sequence ID" value="MFC0564591.1"/>
    <property type="molecule type" value="Genomic_DNA"/>
</dbReference>
<keyword evidence="1" id="KW-0378">Hydrolase</keyword>
<dbReference type="PANTHER" id="PTHR31956:SF1">
    <property type="entry name" value="NON-SPECIFIC PHOSPHOLIPASE C1"/>
    <property type="match status" value="1"/>
</dbReference>
<dbReference type="Pfam" id="PF04185">
    <property type="entry name" value="Phosphoesterase"/>
    <property type="match status" value="1"/>
</dbReference>
<evidence type="ECO:0000313" key="6">
    <source>
        <dbReference type="Proteomes" id="UP001589894"/>
    </source>
</evidence>
<dbReference type="InterPro" id="IPR007312">
    <property type="entry name" value="Phosphoesterase"/>
</dbReference>
<evidence type="ECO:0000256" key="4">
    <source>
        <dbReference type="SAM" id="SignalP"/>
    </source>
</evidence>
<sequence length="312" mass="32208">MTGARRRAAAGALLGLLLAAAGCQAGGSTGPTGPATPAASATETGGAPGGGTGAPAPSRPPGSAPPRHVVVVFFENKPAARVVGNPDAPYLTALAGRSAAYTNAHGVTHPSQPNYLALFSGSTQGVRSDRCPLRLGDRPNLARQLLDAGHTFTGYAEGLPAPGFTGCVSGRYAAKHAPWVDFANLPPELGQPYTAWPADLDRLPTVAFLSPGLCNDMHDCSVATGDRWARERLAPYVEWAQIHDSLLVVTFDEDDGHAGNQILTLVAGAGVRPGRYAERVDHYSVLRTIEDLYGLPRLGAAATAPALPGVRG</sequence>
<organism evidence="5 6">
    <name type="scientific">Plantactinospora siamensis</name>
    <dbReference type="NCBI Taxonomy" id="555372"/>
    <lineage>
        <taxon>Bacteria</taxon>
        <taxon>Bacillati</taxon>
        <taxon>Actinomycetota</taxon>
        <taxon>Actinomycetes</taxon>
        <taxon>Micromonosporales</taxon>
        <taxon>Micromonosporaceae</taxon>
        <taxon>Plantactinospora</taxon>
    </lineage>
</organism>